<feature type="region of interest" description="Disordered" evidence="1">
    <location>
        <begin position="39"/>
        <end position="61"/>
    </location>
</feature>
<keyword evidence="4" id="KW-1185">Reference proteome</keyword>
<evidence type="ECO:0000313" key="2">
    <source>
        <dbReference type="EMBL" id="KFB53506.1"/>
    </source>
</evidence>
<keyword evidence="2" id="KW-0808">Transferase</keyword>
<sequence>MALGAKERNVSNLETNESRIGAKPKTYVCDIKPHNFANARAGGAHGEHSLPTSRRPGTEREVDALTGGGISLSIEVKVSGGIGVRDGPPPPECLEDTLCTIAERAMLVWSHAVYRPVSFSTWTREEAAKRGYVLFMLSSSELHSLPGKGPLRCSVIGHWGFVLRPFASPDLPVEIVHFTEYLSPTLELMRLSTAVPSDTLVRSEELQWPPCCSKCHGSSVIGEHDVAAGGL</sequence>
<evidence type="ECO:0000313" key="4">
    <source>
        <dbReference type="Proteomes" id="UP000030765"/>
    </source>
</evidence>
<dbReference type="AlphaFoldDB" id="A0A084WTG2"/>
<dbReference type="EMBL" id="KE525420">
    <property type="protein sequence ID" value="KFB53506.1"/>
    <property type="molecule type" value="Genomic_DNA"/>
</dbReference>
<dbReference type="GO" id="GO:0016740">
    <property type="term" value="F:transferase activity"/>
    <property type="evidence" value="ECO:0007669"/>
    <property type="project" value="UniProtKB-KW"/>
</dbReference>
<evidence type="ECO:0000313" key="3">
    <source>
        <dbReference type="EnsemblMetazoa" id="ASIC021733-PA"/>
    </source>
</evidence>
<gene>
    <name evidence="2" type="ORF">ZHAS_00021733</name>
</gene>
<name>A0A084WTG2_ANOSI</name>
<proteinExistence type="predicted"/>
<dbReference type="VEuPathDB" id="VectorBase:ASIC021733"/>
<organism evidence="2">
    <name type="scientific">Anopheles sinensis</name>
    <name type="common">Mosquito</name>
    <dbReference type="NCBI Taxonomy" id="74873"/>
    <lineage>
        <taxon>Eukaryota</taxon>
        <taxon>Metazoa</taxon>
        <taxon>Ecdysozoa</taxon>
        <taxon>Arthropoda</taxon>
        <taxon>Hexapoda</taxon>
        <taxon>Insecta</taxon>
        <taxon>Pterygota</taxon>
        <taxon>Neoptera</taxon>
        <taxon>Endopterygota</taxon>
        <taxon>Diptera</taxon>
        <taxon>Nematocera</taxon>
        <taxon>Culicoidea</taxon>
        <taxon>Culicidae</taxon>
        <taxon>Anophelinae</taxon>
        <taxon>Anopheles</taxon>
    </lineage>
</organism>
<dbReference type="EnsemblMetazoa" id="ASIC021733-RA">
    <property type="protein sequence ID" value="ASIC021733-PA"/>
    <property type="gene ID" value="ASIC021733"/>
</dbReference>
<protein>
    <submittedName>
        <fullName evidence="2 3">Acetyltransferase</fullName>
    </submittedName>
</protein>
<dbReference type="Proteomes" id="UP000030765">
    <property type="component" value="Unassembled WGS sequence"/>
</dbReference>
<reference evidence="2 4" key="1">
    <citation type="journal article" date="2014" name="BMC Genomics">
        <title>Genome sequence of Anopheles sinensis provides insight into genetics basis of mosquito competence for malaria parasites.</title>
        <authorList>
            <person name="Zhou D."/>
            <person name="Zhang D."/>
            <person name="Ding G."/>
            <person name="Shi L."/>
            <person name="Hou Q."/>
            <person name="Ye Y."/>
            <person name="Xu Y."/>
            <person name="Zhou H."/>
            <person name="Xiong C."/>
            <person name="Li S."/>
            <person name="Yu J."/>
            <person name="Hong S."/>
            <person name="Yu X."/>
            <person name="Zou P."/>
            <person name="Chen C."/>
            <person name="Chang X."/>
            <person name="Wang W."/>
            <person name="Lv Y."/>
            <person name="Sun Y."/>
            <person name="Ma L."/>
            <person name="Shen B."/>
            <person name="Zhu C."/>
        </authorList>
    </citation>
    <scope>NUCLEOTIDE SEQUENCE [LARGE SCALE GENOMIC DNA]</scope>
</reference>
<evidence type="ECO:0000256" key="1">
    <source>
        <dbReference type="SAM" id="MobiDB-lite"/>
    </source>
</evidence>
<reference evidence="3" key="2">
    <citation type="submission" date="2020-05" db="UniProtKB">
        <authorList>
            <consortium name="EnsemblMetazoa"/>
        </authorList>
    </citation>
    <scope>IDENTIFICATION</scope>
</reference>
<dbReference type="EMBL" id="ATLV01026892">
    <property type="status" value="NOT_ANNOTATED_CDS"/>
    <property type="molecule type" value="Genomic_DNA"/>
</dbReference>
<accession>A0A084WTG2</accession>